<feature type="region of interest" description="Disordered" evidence="1">
    <location>
        <begin position="798"/>
        <end position="887"/>
    </location>
</feature>
<keyword evidence="4" id="KW-1185">Reference proteome</keyword>
<comment type="caution">
    <text evidence="3">The sequence shown here is derived from an EMBL/GenBank/DDBJ whole genome shotgun (WGS) entry which is preliminary data.</text>
</comment>
<evidence type="ECO:0000313" key="4">
    <source>
        <dbReference type="Proteomes" id="UP001165065"/>
    </source>
</evidence>
<dbReference type="PANTHER" id="PTHR15629:SF2">
    <property type="entry name" value="SH3 DOMAIN-CONTAINING YSC84-LIKE PROTEIN 1"/>
    <property type="match status" value="1"/>
</dbReference>
<feature type="domain" description="Ysc84 actin-binding" evidence="2">
    <location>
        <begin position="299"/>
        <end position="417"/>
    </location>
</feature>
<proteinExistence type="predicted"/>
<evidence type="ECO:0000313" key="3">
    <source>
        <dbReference type="EMBL" id="GMI37412.1"/>
    </source>
</evidence>
<feature type="compositionally biased region" description="Pro residues" evidence="1">
    <location>
        <begin position="822"/>
        <end position="854"/>
    </location>
</feature>
<evidence type="ECO:0000259" key="2">
    <source>
        <dbReference type="Pfam" id="PF04366"/>
    </source>
</evidence>
<dbReference type="PANTHER" id="PTHR15629">
    <property type="entry name" value="SH3YL1 PROTEIN"/>
    <property type="match status" value="1"/>
</dbReference>
<dbReference type="OrthoDB" id="10456731at2759"/>
<dbReference type="InterPro" id="IPR007461">
    <property type="entry name" value="Ysc84_actin-binding"/>
</dbReference>
<evidence type="ECO:0000256" key="1">
    <source>
        <dbReference type="SAM" id="MobiDB-lite"/>
    </source>
</evidence>
<reference evidence="4" key="1">
    <citation type="journal article" date="2023" name="Commun. Biol.">
        <title>Genome analysis of Parmales, the sister group of diatoms, reveals the evolutionary specialization of diatoms from phago-mixotrophs to photoautotrophs.</title>
        <authorList>
            <person name="Ban H."/>
            <person name="Sato S."/>
            <person name="Yoshikawa S."/>
            <person name="Yamada K."/>
            <person name="Nakamura Y."/>
            <person name="Ichinomiya M."/>
            <person name="Sato N."/>
            <person name="Blanc-Mathieu R."/>
            <person name="Endo H."/>
            <person name="Kuwata A."/>
            <person name="Ogata H."/>
        </authorList>
    </citation>
    <scope>NUCLEOTIDE SEQUENCE [LARGE SCALE GENOMIC DNA]</scope>
</reference>
<gene>
    <name evidence="3" type="ORF">TrCOL_g11728</name>
</gene>
<dbReference type="InterPro" id="IPR051702">
    <property type="entry name" value="SH3_domain_YSC84-like"/>
</dbReference>
<feature type="compositionally biased region" description="Acidic residues" evidence="1">
    <location>
        <begin position="138"/>
        <end position="157"/>
    </location>
</feature>
<feature type="region of interest" description="Disordered" evidence="1">
    <location>
        <begin position="901"/>
        <end position="941"/>
    </location>
</feature>
<dbReference type="GO" id="GO:0035091">
    <property type="term" value="F:phosphatidylinositol binding"/>
    <property type="evidence" value="ECO:0007669"/>
    <property type="project" value="TreeGrafter"/>
</dbReference>
<sequence>MLNTFIDKSAAYMEDKMRTIHTSDIPGDSKITIVHLDPTSPSFEFMSMRGRAVITTGHMTGGWIQTFREVRDQGISEAQSDCRVEELEGVRCTYESFSKALETCESIVIAVRMLSENLGNSTANAHDTLKMFLGGEHDDGDEARENDEDKEDDEDDESRFGSNLGGDLIEKELAAMMKQKTKTQSDEPKPPRSRKAKIRLSLGCSDFIKESPTRCDMPESPTRCDMTLCSKNACVKQLDEPMSYREQFQHEVSHCAGLAIVSCSSVNLVLSVSKGDGILFLRNPSGWSPPINVHFSKRGMGLTFGGGITEHVVLLTSEAVSTLKKNSKVSSYPELIEASSKYSFEPTDDLSVFTLSRGTFTGIGVSSSSLAFREGINEWIYGVRKQREVTMTEVLEWQSKGEIEVSEAAPLYDLLKHCETELRVRSVSIPTCILHNELSGGSELPNTQEVKEFTTAFVEFLTCGIIVEDLKGGRALLQFKKGKILLDGVGSSISNIQYINHQFSHTSEFPDTATTSEICRLLEVLFSSHTHSTGSTSSIVFLAPTIEATILIKLGLKAMEASPKLVYDPSMSKHDSGWINVSPVMQRAIGRITADFGFLGLRLLLLDVRSPVLETWREAKGHQEQSVGGWFDMELSGHGSTRSSTESIGSRGPGLNVAENMTGFSRNYHCCVQHSAVEGGKGDVQWIFLSQEITVPQDSKKNGGELTVVYAFEQGDFKCEVKVDVSADSDVKSTIEVSAEIFQLTQLPENTEKVLDQDALWAVEQTIRKTFGFNSSGFLGIIRNLLFQNKLVDVEDCDNEDDSIKGGFERGIFSDRDFTPCSEPPSPQNPPRKPPPSNIPTPPPTEPDKNIPPAPERETEYVHINQISSSERERIDAQRSLSSDSEEEELFGFIALKAGGAGEAGEAGEDVGEGEGGERMGGESKPSSAGILYESEPRSNPELIEDQLQNVSMLSEDTETTEPPELTRVMVKPFPKVPLSLLPVFNESEEDDSSAVTQLERAQKEKQVKRLMMRLGINSETLV</sequence>
<organism evidence="3 4">
    <name type="scientific">Triparma columacea</name>
    <dbReference type="NCBI Taxonomy" id="722753"/>
    <lineage>
        <taxon>Eukaryota</taxon>
        <taxon>Sar</taxon>
        <taxon>Stramenopiles</taxon>
        <taxon>Ochrophyta</taxon>
        <taxon>Bolidophyceae</taxon>
        <taxon>Parmales</taxon>
        <taxon>Triparmaceae</taxon>
        <taxon>Triparma</taxon>
    </lineage>
</organism>
<protein>
    <recommendedName>
        <fullName evidence="2">Ysc84 actin-binding domain-containing protein</fullName>
    </recommendedName>
</protein>
<feature type="region of interest" description="Disordered" evidence="1">
    <location>
        <begin position="132"/>
        <end position="164"/>
    </location>
</feature>
<dbReference type="Pfam" id="PF04366">
    <property type="entry name" value="Ysc84"/>
    <property type="match status" value="1"/>
</dbReference>
<dbReference type="AlphaFoldDB" id="A0A9W7G6G6"/>
<feature type="compositionally biased region" description="Acidic residues" evidence="1">
    <location>
        <begin position="906"/>
        <end position="915"/>
    </location>
</feature>
<dbReference type="EMBL" id="BRYA01000073">
    <property type="protein sequence ID" value="GMI37412.1"/>
    <property type="molecule type" value="Genomic_DNA"/>
</dbReference>
<feature type="compositionally biased region" description="Basic and acidic residues" evidence="1">
    <location>
        <begin position="802"/>
        <end position="818"/>
    </location>
</feature>
<accession>A0A9W7G6G6</accession>
<dbReference type="Proteomes" id="UP001165065">
    <property type="component" value="Unassembled WGS sequence"/>
</dbReference>
<name>A0A9W7G6G6_9STRA</name>